<dbReference type="GO" id="GO:0016853">
    <property type="term" value="F:isomerase activity"/>
    <property type="evidence" value="ECO:0007669"/>
    <property type="project" value="UniProtKB-KW"/>
</dbReference>
<feature type="signal peptide" evidence="7">
    <location>
        <begin position="1"/>
        <end position="23"/>
    </location>
</feature>
<dbReference type="InterPro" id="IPR046357">
    <property type="entry name" value="PPIase_dom_sf"/>
</dbReference>
<reference evidence="9 10" key="1">
    <citation type="journal article" date="2019" name="Int. J. Syst. Evol. Microbiol.">
        <title>The Global Catalogue of Microorganisms (GCM) 10K type strain sequencing project: providing services to taxonomists for standard genome sequencing and annotation.</title>
        <authorList>
            <consortium name="The Broad Institute Genomics Platform"/>
            <consortium name="The Broad Institute Genome Sequencing Center for Infectious Disease"/>
            <person name="Wu L."/>
            <person name="Ma J."/>
        </authorList>
    </citation>
    <scope>NUCLEOTIDE SEQUENCE [LARGE SCALE GENOMIC DNA]</scope>
    <source>
        <strain evidence="9 10">JCM 11813</strain>
    </source>
</reference>
<keyword evidence="7" id="KW-0732">Signal</keyword>
<name>A0ABN1UCZ5_9ACTN</name>
<keyword evidence="2 4" id="KW-0697">Rotamase</keyword>
<protein>
    <recommendedName>
        <fullName evidence="5">Peptidyl-prolyl cis-trans isomerase</fullName>
        <ecNumber evidence="5">5.2.1.8</ecNumber>
    </recommendedName>
</protein>
<feature type="region of interest" description="Disordered" evidence="6">
    <location>
        <begin position="27"/>
        <end position="61"/>
    </location>
</feature>
<dbReference type="PANTHER" id="PTHR10516:SF443">
    <property type="entry name" value="FK506-BINDING PROTEIN 59-RELATED"/>
    <property type="match status" value="1"/>
</dbReference>
<dbReference type="PROSITE" id="PS50059">
    <property type="entry name" value="FKBP_PPIASE"/>
    <property type="match status" value="2"/>
</dbReference>
<evidence type="ECO:0000256" key="6">
    <source>
        <dbReference type="SAM" id="MobiDB-lite"/>
    </source>
</evidence>
<evidence type="ECO:0000256" key="3">
    <source>
        <dbReference type="ARBA" id="ARBA00023235"/>
    </source>
</evidence>
<accession>A0ABN1UCZ5</accession>
<comment type="catalytic activity">
    <reaction evidence="1 4 5">
        <text>[protein]-peptidylproline (omega=180) = [protein]-peptidylproline (omega=0)</text>
        <dbReference type="Rhea" id="RHEA:16237"/>
        <dbReference type="Rhea" id="RHEA-COMP:10747"/>
        <dbReference type="Rhea" id="RHEA-COMP:10748"/>
        <dbReference type="ChEBI" id="CHEBI:83833"/>
        <dbReference type="ChEBI" id="CHEBI:83834"/>
        <dbReference type="EC" id="5.2.1.8"/>
    </reaction>
</comment>
<dbReference type="InterPro" id="IPR001179">
    <property type="entry name" value="PPIase_FKBP_dom"/>
</dbReference>
<gene>
    <name evidence="9" type="ORF">GCM10009606_21480</name>
</gene>
<dbReference type="PROSITE" id="PS51257">
    <property type="entry name" value="PROKAR_LIPOPROTEIN"/>
    <property type="match status" value="1"/>
</dbReference>
<keyword evidence="10" id="KW-1185">Reference proteome</keyword>
<evidence type="ECO:0000259" key="8">
    <source>
        <dbReference type="PROSITE" id="PS50059"/>
    </source>
</evidence>
<comment type="similarity">
    <text evidence="5">Belongs to the FKBP-type PPIase family.</text>
</comment>
<evidence type="ECO:0000313" key="10">
    <source>
        <dbReference type="Proteomes" id="UP001499979"/>
    </source>
</evidence>
<feature type="domain" description="PPIase FKBP-type" evidence="8">
    <location>
        <begin position="52"/>
        <end position="173"/>
    </location>
</feature>
<organism evidence="9 10">
    <name type="scientific">Nocardioides aquiterrae</name>
    <dbReference type="NCBI Taxonomy" id="203799"/>
    <lineage>
        <taxon>Bacteria</taxon>
        <taxon>Bacillati</taxon>
        <taxon>Actinomycetota</taxon>
        <taxon>Actinomycetes</taxon>
        <taxon>Propionibacteriales</taxon>
        <taxon>Nocardioidaceae</taxon>
        <taxon>Nocardioides</taxon>
    </lineage>
</organism>
<dbReference type="RefSeq" id="WP_343907526.1">
    <property type="nucleotide sequence ID" value="NZ_BAAAJE010000007.1"/>
</dbReference>
<feature type="compositionally biased region" description="Low complexity" evidence="6">
    <location>
        <begin position="27"/>
        <end position="41"/>
    </location>
</feature>
<dbReference type="Pfam" id="PF00254">
    <property type="entry name" value="FKBP_C"/>
    <property type="match status" value="2"/>
</dbReference>
<dbReference type="Proteomes" id="UP001499979">
    <property type="component" value="Unassembled WGS sequence"/>
</dbReference>
<evidence type="ECO:0000256" key="7">
    <source>
        <dbReference type="SAM" id="SignalP"/>
    </source>
</evidence>
<evidence type="ECO:0000256" key="2">
    <source>
        <dbReference type="ARBA" id="ARBA00023110"/>
    </source>
</evidence>
<feature type="domain" description="PPIase FKBP-type" evidence="8">
    <location>
        <begin position="229"/>
        <end position="314"/>
    </location>
</feature>
<dbReference type="EC" id="5.2.1.8" evidence="5"/>
<dbReference type="Gene3D" id="3.10.50.40">
    <property type="match status" value="2"/>
</dbReference>
<keyword evidence="3 4" id="KW-0413">Isomerase</keyword>
<dbReference type="EMBL" id="BAAAJE010000007">
    <property type="protein sequence ID" value="GAA1141760.1"/>
    <property type="molecule type" value="Genomic_DNA"/>
</dbReference>
<feature type="chain" id="PRO_5046687274" description="Peptidyl-prolyl cis-trans isomerase" evidence="7">
    <location>
        <begin position="24"/>
        <end position="314"/>
    </location>
</feature>
<comment type="caution">
    <text evidence="9">The sequence shown here is derived from an EMBL/GenBank/DDBJ whole genome shotgun (WGS) entry which is preliminary data.</text>
</comment>
<dbReference type="InterPro" id="IPR050689">
    <property type="entry name" value="FKBP-type_PPIase"/>
</dbReference>
<sequence length="314" mass="33192">MSRRLRRLPAALLPLLLATTLVACGSNSDGGSDSGGSSDAGLHGISISGDLGSEPKVDWNGKLETDKTETTVVQEGDGPEIADGDKVQAYLWIGNGYTQDKAYSDYDAGQPETVTASDQLSPVFKDAVLGQKIGSRVAVTTTAEEAFGASGNPNLGIANKDTVLIIVDLMEPYQAPKPKDVPSSQLPKVVEKGGTVTGLDFSGIDKPDPNGDLLRSVIKQGKGKAVTEDMTVTANYLGETYDAKKPFDESYSKKPVPFSLQQVVKGWTYGLSGLHVGDRVVLQIPPDLGYGSQDQPNIPADSTLYFVVDIISAK</sequence>
<dbReference type="SUPFAM" id="SSF54534">
    <property type="entry name" value="FKBP-like"/>
    <property type="match status" value="2"/>
</dbReference>
<evidence type="ECO:0000256" key="5">
    <source>
        <dbReference type="RuleBase" id="RU003915"/>
    </source>
</evidence>
<proteinExistence type="inferred from homology"/>
<evidence type="ECO:0000256" key="4">
    <source>
        <dbReference type="PROSITE-ProRule" id="PRU00277"/>
    </source>
</evidence>
<dbReference type="PANTHER" id="PTHR10516">
    <property type="entry name" value="PEPTIDYL-PROLYL CIS-TRANS ISOMERASE"/>
    <property type="match status" value="1"/>
</dbReference>
<evidence type="ECO:0000313" key="9">
    <source>
        <dbReference type="EMBL" id="GAA1141760.1"/>
    </source>
</evidence>
<evidence type="ECO:0000256" key="1">
    <source>
        <dbReference type="ARBA" id="ARBA00000971"/>
    </source>
</evidence>